<proteinExistence type="predicted"/>
<dbReference type="Proteomes" id="UP000186705">
    <property type="component" value="Unassembled WGS sequence"/>
</dbReference>
<comment type="caution">
    <text evidence="1">The sequence shown here is derived from an EMBL/GenBank/DDBJ whole genome shotgun (WGS) entry which is preliminary data.</text>
</comment>
<dbReference type="OrthoDB" id="1655841at2"/>
<dbReference type="RefSeq" id="WP_076341961.1">
    <property type="nucleotide sequence ID" value="NZ_CAJTMI010000005.1"/>
</dbReference>
<dbReference type="STRING" id="1862672.BO225_09195"/>
<accession>A0A1U7NL40</accession>
<sequence>MANPQTQATERYRAKKGIITKSIKIPKEMNESFIRACRKARVSQAKVFRDFITNFINEQAE</sequence>
<dbReference type="EMBL" id="MPKA01000087">
    <property type="protein sequence ID" value="OLU45305.1"/>
    <property type="molecule type" value="Genomic_DNA"/>
</dbReference>
<evidence type="ECO:0000313" key="2">
    <source>
        <dbReference type="Proteomes" id="UP000186705"/>
    </source>
</evidence>
<dbReference type="GeneID" id="78276114"/>
<reference evidence="1 2" key="1">
    <citation type="submission" date="2016-11" db="EMBL/GenBank/DDBJ databases">
        <title>Description of two novel members of the family Erysipelotrichaceae: Ileibacterium lipovorans gen. nov., sp. nov. and Dubosiella newyorkensis, gen. nov., sp. nov.</title>
        <authorList>
            <person name="Cox L.M."/>
            <person name="Sohn J."/>
            <person name="Tyrrell K.L."/>
            <person name="Citron D.M."/>
            <person name="Lawson P.A."/>
            <person name="Patel N.B."/>
            <person name="Iizumi T."/>
            <person name="Perez-Perez G.I."/>
            <person name="Goldstein E.J."/>
            <person name="Blaser M.J."/>
        </authorList>
    </citation>
    <scope>NUCLEOTIDE SEQUENCE [LARGE SCALE GENOMIC DNA]</scope>
    <source>
        <strain evidence="1 2">NYU-BL-A4</strain>
    </source>
</reference>
<evidence type="ECO:0000313" key="1">
    <source>
        <dbReference type="EMBL" id="OLU45305.1"/>
    </source>
</evidence>
<gene>
    <name evidence="1" type="ORF">BO225_09195</name>
</gene>
<organism evidence="1 2">
    <name type="scientific">Dubosiella newyorkensis</name>
    <dbReference type="NCBI Taxonomy" id="1862672"/>
    <lineage>
        <taxon>Bacteria</taxon>
        <taxon>Bacillati</taxon>
        <taxon>Bacillota</taxon>
        <taxon>Erysipelotrichia</taxon>
        <taxon>Erysipelotrichales</taxon>
        <taxon>Erysipelotrichaceae</taxon>
        <taxon>Dubosiella</taxon>
    </lineage>
</organism>
<evidence type="ECO:0008006" key="3">
    <source>
        <dbReference type="Google" id="ProtNLM"/>
    </source>
</evidence>
<protein>
    <recommendedName>
        <fullName evidence="3">Chemotaxis protein</fullName>
    </recommendedName>
</protein>
<name>A0A1U7NL40_9FIRM</name>
<keyword evidence="2" id="KW-1185">Reference proteome</keyword>
<dbReference type="AlphaFoldDB" id="A0A1U7NL40"/>